<dbReference type="PATRIC" id="fig|451.8.peg.1924"/>
<sequence length="457" mass="53161">MITLEEQLQHLARLQALMDKSSETNRAILVADEAEKIEQQLSSFSRYPEIELRWLNFHLKNLEVDDSGKAAYEEREAKIEHEGYALFALRCEDCIKKFVDEHKQQIKEKAELNKLIKDQQQSIFSQCLTKATQNYLHRYKSNPGKPFSTQDILSQAMAIYQQKMYKEALIEFEVISFIQCYARFKGFPGQYISEQQEIEDILNMHEAFLGNGYVLTTKKQKIPYDLTQFRTRKFANFYDSLGELDELTPEIFKNKASEFIQANSSFKSNDTITSIMYFHFKGEFGLFTTHMAPVFAATNQFAELSLPAISTVPTTDKKIIRLRQIVEEYQRDLTNLEEEERTTYPDRKPEAIIKRRDALETIVAFANQHEKLSPLMISVIRNAVDEIERNEPTWFEKSRCEQILDICTLGFSLFLRWCFTSQQNSARERLHQVAKGEIPEDENPEDGSPDKKDAPGN</sequence>
<protein>
    <submittedName>
        <fullName evidence="2">Uncharacterized protein</fullName>
    </submittedName>
</protein>
<dbReference type="OrthoDB" id="5634360at2"/>
<dbReference type="STRING" id="451.B6N58_01805"/>
<proteinExistence type="predicted"/>
<dbReference type="EMBL" id="FMVN01000019">
    <property type="protein sequence ID" value="SCY78330.1"/>
    <property type="molecule type" value="Genomic_DNA"/>
</dbReference>
<dbReference type="EMBL" id="LN614830">
    <property type="protein sequence ID" value="CEG59741.1"/>
    <property type="molecule type" value="Genomic_DNA"/>
</dbReference>
<reference evidence="4" key="1">
    <citation type="submission" date="2014-09" db="EMBL/GenBank/DDBJ databases">
        <authorList>
            <person name="Gomez-Valero L."/>
        </authorList>
    </citation>
    <scope>NUCLEOTIDE SEQUENCE [LARGE SCALE GENOMIC DNA]</scope>
    <source>
        <strain evidence="4">ATCC33218</strain>
    </source>
</reference>
<gene>
    <name evidence="2" type="ORF">LMI_0381</name>
    <name evidence="3" type="ORF">SAMN02982997_02902</name>
</gene>
<evidence type="ECO:0000313" key="3">
    <source>
        <dbReference type="EMBL" id="SCY78330.1"/>
    </source>
</evidence>
<evidence type="ECO:0000313" key="5">
    <source>
        <dbReference type="Proteomes" id="UP000182998"/>
    </source>
</evidence>
<reference evidence="3 5" key="3">
    <citation type="submission" date="2016-10" db="EMBL/GenBank/DDBJ databases">
        <authorList>
            <person name="Varghese N."/>
            <person name="Submissions S."/>
        </authorList>
    </citation>
    <scope>NUCLEOTIDE SEQUENCE [LARGE SCALE GENOMIC DNA]</scope>
    <source>
        <strain evidence="3 5">ATCC 33218</strain>
    </source>
</reference>
<accession>A0A098GE29</accession>
<evidence type="ECO:0000313" key="2">
    <source>
        <dbReference type="EMBL" id="CEG59741.1"/>
    </source>
</evidence>
<dbReference type="Proteomes" id="UP000032414">
    <property type="component" value="Chromosome I"/>
</dbReference>
<feature type="region of interest" description="Disordered" evidence="1">
    <location>
        <begin position="429"/>
        <end position="457"/>
    </location>
</feature>
<dbReference type="Proteomes" id="UP000182998">
    <property type="component" value="Unassembled WGS sequence"/>
</dbReference>
<dbReference type="AlphaFoldDB" id="A0A098GE29"/>
<dbReference type="HOGENOM" id="CLU_598422_0_0_6"/>
<dbReference type="KEGG" id="tmc:LMI_0381"/>
<keyword evidence="5" id="KW-1185">Reference proteome</keyword>
<feature type="compositionally biased region" description="Basic and acidic residues" evidence="1">
    <location>
        <begin position="448"/>
        <end position="457"/>
    </location>
</feature>
<organism evidence="2 4">
    <name type="scientific">Legionella micdadei</name>
    <name type="common">Tatlockia micdadei</name>
    <dbReference type="NCBI Taxonomy" id="451"/>
    <lineage>
        <taxon>Bacteria</taxon>
        <taxon>Pseudomonadati</taxon>
        <taxon>Pseudomonadota</taxon>
        <taxon>Gammaproteobacteria</taxon>
        <taxon>Legionellales</taxon>
        <taxon>Legionellaceae</taxon>
        <taxon>Legionella</taxon>
    </lineage>
</organism>
<dbReference type="RefSeq" id="WP_045098277.1">
    <property type="nucleotide sequence ID" value="NZ_CP020614.1"/>
</dbReference>
<evidence type="ECO:0000256" key="1">
    <source>
        <dbReference type="SAM" id="MobiDB-lite"/>
    </source>
</evidence>
<evidence type="ECO:0000313" key="4">
    <source>
        <dbReference type="Proteomes" id="UP000032414"/>
    </source>
</evidence>
<reference evidence="2" key="2">
    <citation type="submission" date="2014-09" db="EMBL/GenBank/DDBJ databases">
        <authorList>
            <person name="GOMEZ-VALERO Laura"/>
        </authorList>
    </citation>
    <scope>NUCLEOTIDE SEQUENCE</scope>
    <source>
        <strain evidence="2">ATCC33218</strain>
    </source>
</reference>
<name>A0A098GE29_LEGMI</name>